<protein>
    <submittedName>
        <fullName evidence="2">Uncharacterized protein</fullName>
    </submittedName>
</protein>
<feature type="region of interest" description="Disordered" evidence="1">
    <location>
        <begin position="57"/>
        <end position="97"/>
    </location>
</feature>
<feature type="compositionally biased region" description="Basic and acidic residues" evidence="1">
    <location>
        <begin position="62"/>
        <end position="71"/>
    </location>
</feature>
<proteinExistence type="predicted"/>
<evidence type="ECO:0000256" key="1">
    <source>
        <dbReference type="SAM" id="MobiDB-lite"/>
    </source>
</evidence>
<accession>A0A395N7A4</accession>
<sequence length="158" mass="16875">MGGSSRVAVPGTCFYRCGQRIPSPLHPILEHLAAFSSALRLVAISLLRSSSRDILCSAPDAPARHPAEPRRSLSRRGASTRRPPRPGPSATSPASLLREDLRQHAARLAALWPPRGRESTTGTACLLCIAIDDGLTQPVAVKPARLLLQPTSQPSTFC</sequence>
<keyword evidence="3" id="KW-1185">Reference proteome</keyword>
<name>A0A395N7A4_TRIAR</name>
<gene>
    <name evidence="2" type="ORF">TARUN_10253</name>
</gene>
<dbReference type="AlphaFoldDB" id="A0A395N7A4"/>
<organism evidence="2 3">
    <name type="scientific">Trichoderma arundinaceum</name>
    <dbReference type="NCBI Taxonomy" id="490622"/>
    <lineage>
        <taxon>Eukaryota</taxon>
        <taxon>Fungi</taxon>
        <taxon>Dikarya</taxon>
        <taxon>Ascomycota</taxon>
        <taxon>Pezizomycotina</taxon>
        <taxon>Sordariomycetes</taxon>
        <taxon>Hypocreomycetidae</taxon>
        <taxon>Hypocreales</taxon>
        <taxon>Hypocreaceae</taxon>
        <taxon>Trichoderma</taxon>
    </lineage>
</organism>
<reference evidence="2 3" key="1">
    <citation type="journal article" date="2018" name="PLoS Pathog.">
        <title>Evolution of structural diversity of trichothecenes, a family of toxins produced by plant pathogenic and entomopathogenic fungi.</title>
        <authorList>
            <person name="Proctor R.H."/>
            <person name="McCormick S.P."/>
            <person name="Kim H.S."/>
            <person name="Cardoza R.E."/>
            <person name="Stanley A.M."/>
            <person name="Lindo L."/>
            <person name="Kelly A."/>
            <person name="Brown D.W."/>
            <person name="Lee T."/>
            <person name="Vaughan M.M."/>
            <person name="Alexander N.J."/>
            <person name="Busman M."/>
            <person name="Gutierrez S."/>
        </authorList>
    </citation>
    <scope>NUCLEOTIDE SEQUENCE [LARGE SCALE GENOMIC DNA]</scope>
    <source>
        <strain evidence="2 3">IBT 40837</strain>
    </source>
</reference>
<comment type="caution">
    <text evidence="2">The sequence shown here is derived from an EMBL/GenBank/DDBJ whole genome shotgun (WGS) entry which is preliminary data.</text>
</comment>
<dbReference type="EMBL" id="PXOA01001040">
    <property type="protein sequence ID" value="RFU72010.1"/>
    <property type="molecule type" value="Genomic_DNA"/>
</dbReference>
<feature type="compositionally biased region" description="Basic residues" evidence="1">
    <location>
        <begin position="72"/>
        <end position="84"/>
    </location>
</feature>
<evidence type="ECO:0000313" key="2">
    <source>
        <dbReference type="EMBL" id="RFU72010.1"/>
    </source>
</evidence>
<dbReference type="Proteomes" id="UP000266272">
    <property type="component" value="Unassembled WGS sequence"/>
</dbReference>
<evidence type="ECO:0000313" key="3">
    <source>
        <dbReference type="Proteomes" id="UP000266272"/>
    </source>
</evidence>